<evidence type="ECO:0000256" key="1">
    <source>
        <dbReference type="SAM" id="SignalP"/>
    </source>
</evidence>
<keyword evidence="1" id="KW-0732">Signal</keyword>
<dbReference type="eggNOG" id="COG3064">
    <property type="taxonomic scope" value="Bacteria"/>
</dbReference>
<organism evidence="2 3">
    <name type="scientific">Paenibacillus wynnii</name>
    <dbReference type="NCBI Taxonomy" id="268407"/>
    <lineage>
        <taxon>Bacteria</taxon>
        <taxon>Bacillati</taxon>
        <taxon>Bacillota</taxon>
        <taxon>Bacilli</taxon>
        <taxon>Bacillales</taxon>
        <taxon>Paenibacillaceae</taxon>
        <taxon>Paenibacillus</taxon>
    </lineage>
</organism>
<accession>A0A098MB94</accession>
<reference evidence="2 3" key="2">
    <citation type="submission" date="2014-10" db="EMBL/GenBank/DDBJ databases">
        <title>Comparative genomics of the Paenibacillus odorifer group.</title>
        <authorList>
            <person name="Tsai Y.-C."/>
            <person name="Martin N."/>
            <person name="Korlach J."/>
            <person name="Wiedmann M."/>
        </authorList>
    </citation>
    <scope>NUCLEOTIDE SEQUENCE [LARGE SCALE GENOMIC DNA]</scope>
    <source>
        <strain evidence="2 3">DSM 18334</strain>
    </source>
</reference>
<name>A0A098MB94_9BACL</name>
<proteinExistence type="predicted"/>
<evidence type="ECO:0000313" key="2">
    <source>
        <dbReference type="EMBL" id="KGE19318.1"/>
    </source>
</evidence>
<feature type="signal peptide" evidence="1">
    <location>
        <begin position="1"/>
        <end position="22"/>
    </location>
</feature>
<comment type="caution">
    <text evidence="2">The sequence shown here is derived from an EMBL/GenBank/DDBJ whole genome shotgun (WGS) entry which is preliminary data.</text>
</comment>
<reference evidence="2 3" key="1">
    <citation type="submission" date="2014-08" db="EMBL/GenBank/DDBJ databases">
        <authorList>
            <person name="den Bakker H.C."/>
        </authorList>
    </citation>
    <scope>NUCLEOTIDE SEQUENCE [LARGE SCALE GENOMIC DNA]</scope>
    <source>
        <strain evidence="2 3">DSM 18334</strain>
    </source>
</reference>
<feature type="chain" id="PRO_5038945907" description="Copper amine oxidase-like N-terminal domain-containing protein" evidence="1">
    <location>
        <begin position="23"/>
        <end position="235"/>
    </location>
</feature>
<sequence>MLKNKKMIIATMVFGMTATGSAGVYAGTSMEKISAFLNHSIGFTINGSSYTPVDNKGNALAPITYRDTTYLPVRALADVLKVPITYNAATHQVVIGTGTNTGSTSNLEAVEYSAAQKQAILTAFGSFQGFEKAYAPNQMVKGDAFQKVVASDDGISFLFEHMRVVISPRDYSAGYDSQEVQLSNGTKAKWYSPSTDNLMLGFSLDDRTVTISSPDKALNKAQMEKVAVSVAKLIK</sequence>
<protein>
    <recommendedName>
        <fullName evidence="4">Copper amine oxidase-like N-terminal domain-containing protein</fullName>
    </recommendedName>
</protein>
<dbReference type="AlphaFoldDB" id="A0A098MB94"/>
<evidence type="ECO:0008006" key="4">
    <source>
        <dbReference type="Google" id="ProtNLM"/>
    </source>
</evidence>
<keyword evidence="3" id="KW-1185">Reference proteome</keyword>
<dbReference type="STRING" id="268407.PWYN_08195"/>
<evidence type="ECO:0000313" key="3">
    <source>
        <dbReference type="Proteomes" id="UP000029734"/>
    </source>
</evidence>
<gene>
    <name evidence="2" type="ORF">PWYN_08195</name>
</gene>
<dbReference type="Proteomes" id="UP000029734">
    <property type="component" value="Unassembled WGS sequence"/>
</dbReference>
<dbReference type="EMBL" id="JQCR01000002">
    <property type="protein sequence ID" value="KGE19318.1"/>
    <property type="molecule type" value="Genomic_DNA"/>
</dbReference>